<reference evidence="8 9" key="1">
    <citation type="submission" date="2015-05" db="EMBL/GenBank/DDBJ databases">
        <title>Draft genome sequence of Microvirga vignae strain BR3299, a novel nitrogen fixing bacteria isolated from Brazil semi-aired region.</title>
        <authorList>
            <person name="Zilli J.E."/>
            <person name="Passos S.R."/>
            <person name="Leite J."/>
            <person name="Baldani J.I."/>
            <person name="Xavier G.R."/>
            <person name="Rumjaneck N.G."/>
            <person name="Simoes-Araujo J.L."/>
        </authorList>
    </citation>
    <scope>NUCLEOTIDE SEQUENCE [LARGE SCALE GENOMIC DNA]</scope>
    <source>
        <strain evidence="8 9">BR3299</strain>
    </source>
</reference>
<evidence type="ECO:0000256" key="3">
    <source>
        <dbReference type="ARBA" id="ARBA00022475"/>
    </source>
</evidence>
<dbReference type="EMBL" id="LCYG01000122">
    <property type="protein sequence ID" value="KLK89769.1"/>
    <property type="molecule type" value="Genomic_DNA"/>
</dbReference>
<name>A0A0H1R3W9_9HYPH</name>
<comment type="subcellular location">
    <subcellularLocation>
        <location evidence="1 7">Cell membrane</location>
        <topology evidence="1 7">Multi-pass membrane protein</topology>
    </subcellularLocation>
</comment>
<comment type="similarity">
    <text evidence="2 7">Belongs to the UPF0056 (MarC) family.</text>
</comment>
<keyword evidence="6 7" id="KW-0472">Membrane</keyword>
<dbReference type="Proteomes" id="UP000035489">
    <property type="component" value="Unassembled WGS sequence"/>
</dbReference>
<protein>
    <recommendedName>
        <fullName evidence="7">UPF0056 membrane protein</fullName>
    </recommendedName>
</protein>
<keyword evidence="5 7" id="KW-1133">Transmembrane helix</keyword>
<feature type="transmembrane region" description="Helical" evidence="7">
    <location>
        <begin position="119"/>
        <end position="140"/>
    </location>
</feature>
<dbReference type="Pfam" id="PF01914">
    <property type="entry name" value="MarC"/>
    <property type="match status" value="1"/>
</dbReference>
<evidence type="ECO:0000256" key="2">
    <source>
        <dbReference type="ARBA" id="ARBA00009784"/>
    </source>
</evidence>
<keyword evidence="4 7" id="KW-0812">Transmembrane</keyword>
<gene>
    <name evidence="8" type="ORF">AA309_29475</name>
</gene>
<feature type="transmembrane region" description="Helical" evidence="7">
    <location>
        <begin position="6"/>
        <end position="29"/>
    </location>
</feature>
<evidence type="ECO:0000256" key="5">
    <source>
        <dbReference type="ARBA" id="ARBA00022989"/>
    </source>
</evidence>
<proteinExistence type="inferred from homology"/>
<evidence type="ECO:0000256" key="7">
    <source>
        <dbReference type="RuleBase" id="RU362048"/>
    </source>
</evidence>
<dbReference type="AlphaFoldDB" id="A0A0H1R3W9"/>
<evidence type="ECO:0000256" key="6">
    <source>
        <dbReference type="ARBA" id="ARBA00023136"/>
    </source>
</evidence>
<dbReference type="RefSeq" id="WP_047192598.1">
    <property type="nucleotide sequence ID" value="NZ_LCYG01000122.1"/>
</dbReference>
<dbReference type="InterPro" id="IPR002771">
    <property type="entry name" value="Multi_antbiot-R_MarC"/>
</dbReference>
<organism evidence="8 9">
    <name type="scientific">Microvirga vignae</name>
    <dbReference type="NCBI Taxonomy" id="1225564"/>
    <lineage>
        <taxon>Bacteria</taxon>
        <taxon>Pseudomonadati</taxon>
        <taxon>Pseudomonadota</taxon>
        <taxon>Alphaproteobacteria</taxon>
        <taxon>Hyphomicrobiales</taxon>
        <taxon>Methylobacteriaceae</taxon>
        <taxon>Microvirga</taxon>
    </lineage>
</organism>
<dbReference type="PATRIC" id="fig|1225564.3.peg.625"/>
<feature type="transmembrane region" description="Helical" evidence="7">
    <location>
        <begin position="41"/>
        <end position="60"/>
    </location>
</feature>
<evidence type="ECO:0000313" key="9">
    <source>
        <dbReference type="Proteomes" id="UP000035489"/>
    </source>
</evidence>
<dbReference type="NCBIfam" id="TIGR00427">
    <property type="entry name" value="NAAT family transporter"/>
    <property type="match status" value="1"/>
</dbReference>
<evidence type="ECO:0000256" key="4">
    <source>
        <dbReference type="ARBA" id="ARBA00022692"/>
    </source>
</evidence>
<dbReference type="STRING" id="1225564.AA309_29475"/>
<evidence type="ECO:0000256" key="1">
    <source>
        <dbReference type="ARBA" id="ARBA00004651"/>
    </source>
</evidence>
<feature type="transmembrane region" description="Helical" evidence="7">
    <location>
        <begin position="146"/>
        <end position="168"/>
    </location>
</feature>
<dbReference type="OrthoDB" id="21094at2"/>
<keyword evidence="9" id="KW-1185">Reference proteome</keyword>
<sequence length="212" mass="22741">MLFDYISSALVTLLVTLDPPALAPMFISLTRGMNAEERRRVSIRAAIIAFCILAFFGLGGEILLRLLGVGIPAFRISGGLLLFWIAFEMVFERRNERKQHTADVAITEDHIRNVAAFPLAIPLMAGPGAITATILLAGRADGNPVYLGFLIALIALGVVCCFAVFMAAERVSRMLGITGNIVLSRLLGVILAGLAVQFVINGAEALFRSPSL</sequence>
<dbReference type="PANTHER" id="PTHR33508:SF1">
    <property type="entry name" value="UPF0056 MEMBRANE PROTEIN YHCE"/>
    <property type="match status" value="1"/>
</dbReference>
<comment type="caution">
    <text evidence="8">The sequence shown here is derived from an EMBL/GenBank/DDBJ whole genome shotgun (WGS) entry which is preliminary data.</text>
</comment>
<feature type="transmembrane region" description="Helical" evidence="7">
    <location>
        <begin position="66"/>
        <end position="87"/>
    </location>
</feature>
<dbReference type="PANTHER" id="PTHR33508">
    <property type="entry name" value="UPF0056 MEMBRANE PROTEIN YHCE"/>
    <property type="match status" value="1"/>
</dbReference>
<keyword evidence="3" id="KW-1003">Cell membrane</keyword>
<evidence type="ECO:0000313" key="8">
    <source>
        <dbReference type="EMBL" id="KLK89769.1"/>
    </source>
</evidence>
<accession>A0A0H1R3W9</accession>
<dbReference type="GO" id="GO:0005886">
    <property type="term" value="C:plasma membrane"/>
    <property type="evidence" value="ECO:0007669"/>
    <property type="project" value="UniProtKB-SubCell"/>
</dbReference>
<feature type="transmembrane region" description="Helical" evidence="7">
    <location>
        <begin position="180"/>
        <end position="200"/>
    </location>
</feature>